<protein>
    <submittedName>
        <fullName evidence="2">Nuclear transport factor 2 family protein</fullName>
    </submittedName>
</protein>
<name>A0ABV7VXG9_9GAMM</name>
<feature type="domain" description="SnoaL-like" evidence="1">
    <location>
        <begin position="10"/>
        <end position="114"/>
    </location>
</feature>
<accession>A0ABV7VXG9</accession>
<dbReference type="RefSeq" id="WP_376868011.1">
    <property type="nucleotide sequence ID" value="NZ_JBHRYB010000015.1"/>
</dbReference>
<sequence>MNQDAVTAFQQLYQQLNRDTVNKTLLAQVYGDAIHFQDPFHQIYGLQALTDYFVNLYENVEYIEFDFGHCWYDNNHAFIRWQMHYRHPRINGGNTVTVDGGSELIWQDNRIIQHRDFFDAGQMLYEKLPLIGWLIRKLKERMQ</sequence>
<reference evidence="3" key="1">
    <citation type="journal article" date="2019" name="Int. J. Syst. Evol. Microbiol.">
        <title>The Global Catalogue of Microorganisms (GCM) 10K type strain sequencing project: providing services to taxonomists for standard genome sequencing and annotation.</title>
        <authorList>
            <consortium name="The Broad Institute Genomics Platform"/>
            <consortium name="The Broad Institute Genome Sequencing Center for Infectious Disease"/>
            <person name="Wu L."/>
            <person name="Ma J."/>
        </authorList>
    </citation>
    <scope>NUCLEOTIDE SEQUENCE [LARGE SCALE GENOMIC DNA]</scope>
    <source>
        <strain evidence="3">KCTC 42424</strain>
    </source>
</reference>
<dbReference type="InterPro" id="IPR037401">
    <property type="entry name" value="SnoaL-like"/>
</dbReference>
<dbReference type="Proteomes" id="UP001595722">
    <property type="component" value="Unassembled WGS sequence"/>
</dbReference>
<evidence type="ECO:0000259" key="1">
    <source>
        <dbReference type="Pfam" id="PF12680"/>
    </source>
</evidence>
<keyword evidence="3" id="KW-1185">Reference proteome</keyword>
<dbReference type="SUPFAM" id="SSF54427">
    <property type="entry name" value="NTF2-like"/>
    <property type="match status" value="1"/>
</dbReference>
<organism evidence="2 3">
    <name type="scientific">Bacterioplanoides pacificum</name>
    <dbReference type="NCBI Taxonomy" id="1171596"/>
    <lineage>
        <taxon>Bacteria</taxon>
        <taxon>Pseudomonadati</taxon>
        <taxon>Pseudomonadota</taxon>
        <taxon>Gammaproteobacteria</taxon>
        <taxon>Oceanospirillales</taxon>
        <taxon>Oceanospirillaceae</taxon>
        <taxon>Bacterioplanoides</taxon>
    </lineage>
</organism>
<evidence type="ECO:0000313" key="3">
    <source>
        <dbReference type="Proteomes" id="UP001595722"/>
    </source>
</evidence>
<dbReference type="Pfam" id="PF12680">
    <property type="entry name" value="SnoaL_2"/>
    <property type="match status" value="1"/>
</dbReference>
<comment type="caution">
    <text evidence="2">The sequence shown here is derived from an EMBL/GenBank/DDBJ whole genome shotgun (WGS) entry which is preliminary data.</text>
</comment>
<dbReference type="InterPro" id="IPR032710">
    <property type="entry name" value="NTF2-like_dom_sf"/>
</dbReference>
<proteinExistence type="predicted"/>
<dbReference type="Gene3D" id="3.10.450.50">
    <property type="match status" value="1"/>
</dbReference>
<dbReference type="EMBL" id="JBHRYB010000015">
    <property type="protein sequence ID" value="MFC3681547.1"/>
    <property type="molecule type" value="Genomic_DNA"/>
</dbReference>
<gene>
    <name evidence="2" type="ORF">ACFOMG_15690</name>
</gene>
<evidence type="ECO:0000313" key="2">
    <source>
        <dbReference type="EMBL" id="MFC3681547.1"/>
    </source>
</evidence>